<sequence length="327" mass="33615">MISPVLASVLASARAPLNRRIGEVRRATPGFDDAALAAFFADAIDPVVQAVAVLDEARLPAVVMAAADTALQLGVHDRALAARTAQVRDTWQALAGPCAALIAAAPAQVPGMLANAVLHVTQQGGRSGQWRDELAALAGRAADTRELAVLGQLLAWRAGLAHFRRGALTAAAGLPPALALAALKLPEAMRWEDAVATLASDPWWGPDGRADAGIETGAFAGLGGAFMAPPQVRPAHDGFFVDGGARHHLLVADRHGAVLLAASAAEYEAAPAQGGHPAVRLEGDTLQVGTRTVSLDLPAAGLRVVCNADTVAVTSPFTHTIRLLPLP</sequence>
<proteinExistence type="predicted"/>
<reference evidence="2" key="1">
    <citation type="journal article" date="2019" name="Int. J. Syst. Evol. Microbiol.">
        <title>The Global Catalogue of Microorganisms (GCM) 10K type strain sequencing project: providing services to taxonomists for standard genome sequencing and annotation.</title>
        <authorList>
            <consortium name="The Broad Institute Genomics Platform"/>
            <consortium name="The Broad Institute Genome Sequencing Center for Infectious Disease"/>
            <person name="Wu L."/>
            <person name="Ma J."/>
        </authorList>
    </citation>
    <scope>NUCLEOTIDE SEQUENCE [LARGE SCALE GENOMIC DNA]</scope>
    <source>
        <strain evidence="2">CGMCC 1.15931</strain>
    </source>
</reference>
<protein>
    <recommendedName>
        <fullName evidence="3">Heparinase</fullName>
    </recommendedName>
</protein>
<evidence type="ECO:0000313" key="1">
    <source>
        <dbReference type="EMBL" id="GGB83622.1"/>
    </source>
</evidence>
<evidence type="ECO:0008006" key="3">
    <source>
        <dbReference type="Google" id="ProtNLM"/>
    </source>
</evidence>
<dbReference type="RefSeq" id="WP_188915855.1">
    <property type="nucleotide sequence ID" value="NZ_BMKG01000001.1"/>
</dbReference>
<gene>
    <name evidence="1" type="ORF">GCM10011572_01930</name>
</gene>
<keyword evidence="2" id="KW-1185">Reference proteome</keyword>
<accession>A0ABQ1K1F9</accession>
<evidence type="ECO:0000313" key="2">
    <source>
        <dbReference type="Proteomes" id="UP000622638"/>
    </source>
</evidence>
<comment type="caution">
    <text evidence="1">The sequence shown here is derived from an EMBL/GenBank/DDBJ whole genome shotgun (WGS) entry which is preliminary data.</text>
</comment>
<name>A0ABQ1K1F9_9BURK</name>
<dbReference type="EMBL" id="BMKG01000001">
    <property type="protein sequence ID" value="GGB83622.1"/>
    <property type="molecule type" value="Genomic_DNA"/>
</dbReference>
<organism evidence="1 2">
    <name type="scientific">Pseudoduganella buxea</name>
    <dbReference type="NCBI Taxonomy" id="1949069"/>
    <lineage>
        <taxon>Bacteria</taxon>
        <taxon>Pseudomonadati</taxon>
        <taxon>Pseudomonadota</taxon>
        <taxon>Betaproteobacteria</taxon>
        <taxon>Burkholderiales</taxon>
        <taxon>Oxalobacteraceae</taxon>
        <taxon>Telluria group</taxon>
        <taxon>Pseudoduganella</taxon>
    </lineage>
</organism>
<dbReference type="Proteomes" id="UP000622638">
    <property type="component" value="Unassembled WGS sequence"/>
</dbReference>